<keyword evidence="2 4" id="KW-0032">Aminotransferase</keyword>
<dbReference type="Pfam" id="PF00155">
    <property type="entry name" value="Aminotran_1_2"/>
    <property type="match status" value="1"/>
</dbReference>
<keyword evidence="7" id="KW-1185">Reference proteome</keyword>
<evidence type="ECO:0000256" key="4">
    <source>
        <dbReference type="RuleBase" id="RU000481"/>
    </source>
</evidence>
<dbReference type="InterPro" id="IPR015422">
    <property type="entry name" value="PyrdxlP-dep_Trfase_small"/>
</dbReference>
<dbReference type="Gene3D" id="3.90.1150.10">
    <property type="entry name" value="Aspartate Aminotransferase, domain 1"/>
    <property type="match status" value="1"/>
</dbReference>
<proteinExistence type="inferred from homology"/>
<dbReference type="EMBL" id="JACHEF010000003">
    <property type="protein sequence ID" value="MBB6410911.1"/>
    <property type="molecule type" value="Genomic_DNA"/>
</dbReference>
<feature type="domain" description="Aminotransferase class I/classII large" evidence="5">
    <location>
        <begin position="31"/>
        <end position="382"/>
    </location>
</feature>
<evidence type="ECO:0000256" key="1">
    <source>
        <dbReference type="ARBA" id="ARBA00001933"/>
    </source>
</evidence>
<dbReference type="InterPro" id="IPR004839">
    <property type="entry name" value="Aminotransferase_I/II_large"/>
</dbReference>
<dbReference type="InterPro" id="IPR050881">
    <property type="entry name" value="LL-DAP_aminotransferase"/>
</dbReference>
<comment type="caution">
    <text evidence="6">The sequence shown here is derived from an EMBL/GenBank/DDBJ whole genome shotgun (WGS) entry which is preliminary data.</text>
</comment>
<comment type="cofactor">
    <cofactor evidence="1 4">
        <name>pyridoxal 5'-phosphate</name>
        <dbReference type="ChEBI" id="CHEBI:597326"/>
    </cofactor>
</comment>
<dbReference type="GO" id="GO:0030170">
    <property type="term" value="F:pyridoxal phosphate binding"/>
    <property type="evidence" value="ECO:0007669"/>
    <property type="project" value="InterPro"/>
</dbReference>
<dbReference type="Proteomes" id="UP000556329">
    <property type="component" value="Unassembled WGS sequence"/>
</dbReference>
<evidence type="ECO:0000313" key="6">
    <source>
        <dbReference type="EMBL" id="MBB6410911.1"/>
    </source>
</evidence>
<accession>A0A841PBB3</accession>
<dbReference type="PROSITE" id="PS00105">
    <property type="entry name" value="AA_TRANSFER_CLASS_1"/>
    <property type="match status" value="1"/>
</dbReference>
<reference evidence="6 7" key="1">
    <citation type="submission" date="2020-08" db="EMBL/GenBank/DDBJ databases">
        <title>Genomic Encyclopedia of Type Strains, Phase IV (KMG-IV): sequencing the most valuable type-strain genomes for metagenomic binning, comparative biology and taxonomic classification.</title>
        <authorList>
            <person name="Goeker M."/>
        </authorList>
    </citation>
    <scope>NUCLEOTIDE SEQUENCE [LARGE SCALE GENOMIC DNA]</scope>
    <source>
        <strain evidence="6 7">DSM 100039</strain>
    </source>
</reference>
<dbReference type="AlphaFoldDB" id="A0A841PBB3"/>
<dbReference type="InterPro" id="IPR015424">
    <property type="entry name" value="PyrdxlP-dep_Trfase"/>
</dbReference>
<dbReference type="RefSeq" id="WP_184873813.1">
    <property type="nucleotide sequence ID" value="NZ_JACHEF010000003.1"/>
</dbReference>
<name>A0A841PBB3_9HYPH</name>
<comment type="similarity">
    <text evidence="4">Belongs to the class-I pyridoxal-phosphate-dependent aminotransferase family.</text>
</comment>
<dbReference type="Gene3D" id="3.40.640.10">
    <property type="entry name" value="Type I PLP-dependent aspartate aminotransferase-like (Major domain)"/>
    <property type="match status" value="1"/>
</dbReference>
<evidence type="ECO:0000256" key="2">
    <source>
        <dbReference type="ARBA" id="ARBA00022576"/>
    </source>
</evidence>
<dbReference type="InterPro" id="IPR004838">
    <property type="entry name" value="NHTrfase_class1_PyrdxlP-BS"/>
</dbReference>
<dbReference type="NCBIfam" id="NF006604">
    <property type="entry name" value="PRK09148.1"/>
    <property type="match status" value="1"/>
</dbReference>
<dbReference type="InterPro" id="IPR015421">
    <property type="entry name" value="PyrdxlP-dep_Trfase_major"/>
</dbReference>
<dbReference type="EC" id="2.6.1.-" evidence="4"/>
<dbReference type="PANTHER" id="PTHR42832:SF1">
    <property type="entry name" value="GLUTAMATE-PYRUVATE AMINOTRANSFERASE ALAC"/>
    <property type="match status" value="1"/>
</dbReference>
<dbReference type="CDD" id="cd00609">
    <property type="entry name" value="AAT_like"/>
    <property type="match status" value="1"/>
</dbReference>
<keyword evidence="3 4" id="KW-0808">Transferase</keyword>
<gene>
    <name evidence="6" type="ORF">HNQ71_003585</name>
</gene>
<dbReference type="SUPFAM" id="SSF53383">
    <property type="entry name" value="PLP-dependent transferases"/>
    <property type="match status" value="1"/>
</dbReference>
<sequence>MEEFHKVRRLPPYVFEQVNRLKASARSRGADIIDLGMGNPDLPTPKAIVDKLCEVVRDPRTHRYSSSRGIPGLRRAQAAYYGRRFGVKLNPDTQVVATLGSKEGFANMAQAITAPGDVILCPNPTYPIHAFGFIMSGGVIRSLQVEPDDGFIPALERGVRHSIPKPLALILNYPSNPTALVASLDFYKDVVAFAKKNDIIILSDLAYSEIYFDGNPPPSVLQVPGAIDVCVEFTSMSKTFSMPGWRMGFAVGNERLISALTRVKSYLDYGAFTPIQVAAAHALNGDGADIAEVRDIYHKRRDVMVDAFGRAGWTIPAPAASMFAWAPIPEPFRHLGSLEFSKLLIEHADVAVAPGVGFGEHGDDFVRVALVENEHRIRQAARNIKRFLSASAKQPNNVVPLSAHR</sequence>
<evidence type="ECO:0000313" key="7">
    <source>
        <dbReference type="Proteomes" id="UP000556329"/>
    </source>
</evidence>
<dbReference type="GO" id="GO:0008483">
    <property type="term" value="F:transaminase activity"/>
    <property type="evidence" value="ECO:0007669"/>
    <property type="project" value="UniProtKB-KW"/>
</dbReference>
<organism evidence="6 7">
    <name type="scientific">Mesorhizobium sangaii</name>
    <dbReference type="NCBI Taxonomy" id="505389"/>
    <lineage>
        <taxon>Bacteria</taxon>
        <taxon>Pseudomonadati</taxon>
        <taxon>Pseudomonadota</taxon>
        <taxon>Alphaproteobacteria</taxon>
        <taxon>Hyphomicrobiales</taxon>
        <taxon>Phyllobacteriaceae</taxon>
        <taxon>Mesorhizobium</taxon>
    </lineage>
</organism>
<evidence type="ECO:0000259" key="5">
    <source>
        <dbReference type="Pfam" id="PF00155"/>
    </source>
</evidence>
<dbReference type="PANTHER" id="PTHR42832">
    <property type="entry name" value="AMINO ACID AMINOTRANSFERASE"/>
    <property type="match status" value="1"/>
</dbReference>
<protein>
    <recommendedName>
        <fullName evidence="4">Aminotransferase</fullName>
        <ecNumber evidence="4">2.6.1.-</ecNumber>
    </recommendedName>
</protein>
<evidence type="ECO:0000256" key="3">
    <source>
        <dbReference type="ARBA" id="ARBA00022679"/>
    </source>
</evidence>